<evidence type="ECO:0000313" key="3">
    <source>
        <dbReference type="EMBL" id="KAK6988597.1"/>
    </source>
</evidence>
<sequence>MFSVFTLVLSAQAVIAATTPQLLGRQSVQPGLGCTSACSPLLDDLASTDATAKALCTPSIVRDYGQCYDCLVAADTLTVAEAQETVDQFVSGCKAAGVPVSGVTISGSSGGGTPTGGSTPTSGSGSQSTATTTAGGSSNGSSSGSSSSSNSSGSNSGSSGKSDNDSDSSDSSNGGFSGSGFRSNDATHHSMNFMTYIFIILLGILSRGIV</sequence>
<gene>
    <name evidence="3" type="ORF">R3P38DRAFT_273539</name>
</gene>
<evidence type="ECO:0000313" key="4">
    <source>
        <dbReference type="Proteomes" id="UP001362999"/>
    </source>
</evidence>
<evidence type="ECO:0000256" key="2">
    <source>
        <dbReference type="SAM" id="SignalP"/>
    </source>
</evidence>
<feature type="chain" id="PRO_5043519251" evidence="2">
    <location>
        <begin position="17"/>
        <end position="210"/>
    </location>
</feature>
<dbReference type="AlphaFoldDB" id="A0AAV9ZR10"/>
<evidence type="ECO:0000256" key="1">
    <source>
        <dbReference type="SAM" id="MobiDB-lite"/>
    </source>
</evidence>
<keyword evidence="2" id="KW-0732">Signal</keyword>
<feature type="compositionally biased region" description="Low complexity" evidence="1">
    <location>
        <begin position="116"/>
        <end position="161"/>
    </location>
</feature>
<proteinExistence type="predicted"/>
<name>A0AAV9ZR10_9AGAR</name>
<dbReference type="EMBL" id="JAWWNJ010000121">
    <property type="protein sequence ID" value="KAK6988597.1"/>
    <property type="molecule type" value="Genomic_DNA"/>
</dbReference>
<comment type="caution">
    <text evidence="3">The sequence shown here is derived from an EMBL/GenBank/DDBJ whole genome shotgun (WGS) entry which is preliminary data.</text>
</comment>
<protein>
    <submittedName>
        <fullName evidence="3">Uncharacterized protein</fullName>
    </submittedName>
</protein>
<organism evidence="3 4">
    <name type="scientific">Favolaschia claudopus</name>
    <dbReference type="NCBI Taxonomy" id="2862362"/>
    <lineage>
        <taxon>Eukaryota</taxon>
        <taxon>Fungi</taxon>
        <taxon>Dikarya</taxon>
        <taxon>Basidiomycota</taxon>
        <taxon>Agaricomycotina</taxon>
        <taxon>Agaricomycetes</taxon>
        <taxon>Agaricomycetidae</taxon>
        <taxon>Agaricales</taxon>
        <taxon>Marasmiineae</taxon>
        <taxon>Mycenaceae</taxon>
        <taxon>Favolaschia</taxon>
    </lineage>
</organism>
<keyword evidence="4" id="KW-1185">Reference proteome</keyword>
<accession>A0AAV9ZR10</accession>
<dbReference type="Proteomes" id="UP001362999">
    <property type="component" value="Unassembled WGS sequence"/>
</dbReference>
<feature type="signal peptide" evidence="2">
    <location>
        <begin position="1"/>
        <end position="16"/>
    </location>
</feature>
<feature type="region of interest" description="Disordered" evidence="1">
    <location>
        <begin position="105"/>
        <end position="176"/>
    </location>
</feature>
<reference evidence="3 4" key="1">
    <citation type="journal article" date="2024" name="J Genomics">
        <title>Draft genome sequencing and assembly of Favolaschia claudopus CIRM-BRFM 2984 isolated from oak limbs.</title>
        <authorList>
            <person name="Navarro D."/>
            <person name="Drula E."/>
            <person name="Chaduli D."/>
            <person name="Cazenave R."/>
            <person name="Ahrendt S."/>
            <person name="Wang J."/>
            <person name="Lipzen A."/>
            <person name="Daum C."/>
            <person name="Barry K."/>
            <person name="Grigoriev I.V."/>
            <person name="Favel A."/>
            <person name="Rosso M.N."/>
            <person name="Martin F."/>
        </authorList>
    </citation>
    <scope>NUCLEOTIDE SEQUENCE [LARGE SCALE GENOMIC DNA]</scope>
    <source>
        <strain evidence="3 4">CIRM-BRFM 2984</strain>
    </source>
</reference>